<dbReference type="Pfam" id="PF26551">
    <property type="entry name" value="DUF8180"/>
    <property type="match status" value="1"/>
</dbReference>
<dbReference type="HOGENOM" id="CLU_194241_1_1_9"/>
<protein>
    <recommendedName>
        <fullName evidence="1">DUF8180 domain-containing protein</fullName>
    </recommendedName>
</protein>
<organism evidence="2 3">
    <name type="scientific">Tepidanaerobacter acetatoxydans (strain DSM 21804 / JCM 16047 / Re1)</name>
    <dbReference type="NCBI Taxonomy" id="1209989"/>
    <lineage>
        <taxon>Bacteria</taxon>
        <taxon>Bacillati</taxon>
        <taxon>Bacillota</taxon>
        <taxon>Clostridia</taxon>
        <taxon>Thermosediminibacterales</taxon>
        <taxon>Tepidanaerobacteraceae</taxon>
        <taxon>Tepidanaerobacter</taxon>
    </lineage>
</organism>
<name>F4LVQ5_TEPAE</name>
<evidence type="ECO:0000313" key="3">
    <source>
        <dbReference type="Proteomes" id="UP000010802"/>
    </source>
</evidence>
<accession>F4LVQ5</accession>
<reference evidence="3" key="1">
    <citation type="journal article" date="2013" name="Genome Announc.">
        <title>First genome sequence of a syntrophic acetate-oxidizing bacterium, Tepidanaerobacter acetatoxydans strain Re1.</title>
        <authorList>
            <person name="Manzoor S."/>
            <person name="Bongcam-Rudloff E."/>
            <person name="Schnurer A."/>
            <person name="Muller B."/>
        </authorList>
    </citation>
    <scope>NUCLEOTIDE SEQUENCE [LARGE SCALE GENOMIC DNA]</scope>
    <source>
        <strain evidence="3">Re1</strain>
    </source>
</reference>
<dbReference type="AlphaFoldDB" id="F4LVQ5"/>
<feature type="domain" description="DUF8180" evidence="1">
    <location>
        <begin position="23"/>
        <end position="81"/>
    </location>
</feature>
<dbReference type="eggNOG" id="ENOG503300V">
    <property type="taxonomic scope" value="Bacteria"/>
</dbReference>
<evidence type="ECO:0000259" key="1">
    <source>
        <dbReference type="Pfam" id="PF26551"/>
    </source>
</evidence>
<dbReference type="RefSeq" id="WP_013777675.1">
    <property type="nucleotide sequence ID" value="NC_015519.1"/>
</dbReference>
<proteinExistence type="predicted"/>
<dbReference type="Proteomes" id="UP000010802">
    <property type="component" value="Chromosome"/>
</dbReference>
<gene>
    <name evidence="2" type="ordered locus">TEPIRE1_0616</name>
</gene>
<dbReference type="OrthoDB" id="1779770at2"/>
<dbReference type="EMBL" id="HF563609">
    <property type="protein sequence ID" value="CCP25305.1"/>
    <property type="molecule type" value="Genomic_DNA"/>
</dbReference>
<dbReference type="KEGG" id="tep:TepRe1_0564"/>
<dbReference type="KEGG" id="tae:TepiRe1_0616"/>
<dbReference type="PATRIC" id="fig|1209989.3.peg.664"/>
<sequence>MTENNCNCNCNSYKGKDKEIETLRILLAHWIEHNNSHEEGFREWAEKAENLGKTEVSKLISKAADSLKAASDYLLEAKKHM</sequence>
<dbReference type="InterPro" id="IPR058493">
    <property type="entry name" value="DUF8180"/>
</dbReference>
<keyword evidence="3" id="KW-1185">Reference proteome</keyword>
<evidence type="ECO:0000313" key="2">
    <source>
        <dbReference type="EMBL" id="CCP25305.1"/>
    </source>
</evidence>
<dbReference type="STRING" id="1209989.TepRe1_0564"/>
<accession>L0RWH7</accession>